<dbReference type="GO" id="GO:0003959">
    <property type="term" value="F:NADPH dehydrogenase activity"/>
    <property type="evidence" value="ECO:0007669"/>
    <property type="project" value="InterPro"/>
</dbReference>
<dbReference type="SUPFAM" id="SSF51395">
    <property type="entry name" value="FMN-linked oxidoreductases"/>
    <property type="match status" value="1"/>
</dbReference>
<name>A0A381TMN6_9ZZZZ</name>
<organism evidence="1">
    <name type="scientific">marine metagenome</name>
    <dbReference type="NCBI Taxonomy" id="408172"/>
    <lineage>
        <taxon>unclassified sequences</taxon>
        <taxon>metagenomes</taxon>
        <taxon>ecological metagenomes</taxon>
    </lineage>
</organism>
<dbReference type="EMBL" id="UINC01004853">
    <property type="protein sequence ID" value="SVA17320.1"/>
    <property type="molecule type" value="Genomic_DNA"/>
</dbReference>
<evidence type="ECO:0000313" key="1">
    <source>
        <dbReference type="EMBL" id="SVA17320.1"/>
    </source>
</evidence>
<dbReference type="GO" id="GO:0050661">
    <property type="term" value="F:NADP binding"/>
    <property type="evidence" value="ECO:0007669"/>
    <property type="project" value="InterPro"/>
</dbReference>
<gene>
    <name evidence="1" type="ORF">METZ01_LOCUS70174</name>
</gene>
<feature type="non-terminal residue" evidence="1">
    <location>
        <position position="1"/>
    </location>
</feature>
<reference evidence="1" key="1">
    <citation type="submission" date="2018-05" db="EMBL/GenBank/DDBJ databases">
        <authorList>
            <person name="Lanie J.A."/>
            <person name="Ng W.-L."/>
            <person name="Kazmierczak K.M."/>
            <person name="Andrzejewski T.M."/>
            <person name="Davidsen T.M."/>
            <person name="Wayne K.J."/>
            <person name="Tettelin H."/>
            <person name="Glass J.I."/>
            <person name="Rusch D."/>
            <person name="Podicherti R."/>
            <person name="Tsui H.-C.T."/>
            <person name="Winkler M.E."/>
        </authorList>
    </citation>
    <scope>NUCLEOTIDE SEQUENCE</scope>
</reference>
<dbReference type="PANTHER" id="PTHR43303:SF3">
    <property type="entry name" value="BLR3436 PROTEIN"/>
    <property type="match status" value="1"/>
</dbReference>
<proteinExistence type="predicted"/>
<sequence>NSIIAAGRADLCCLARPHLSNPYWTLHAAAQQNHLEQAWPVQYLAGKRQLEVNTQRALQMGTLI</sequence>
<accession>A0A381TMN6</accession>
<dbReference type="GO" id="GO:0010181">
    <property type="term" value="F:FMN binding"/>
    <property type="evidence" value="ECO:0007669"/>
    <property type="project" value="InterPro"/>
</dbReference>
<protein>
    <recommendedName>
        <fullName evidence="2">NADH:flavin oxidoreductase/NADH oxidase N-terminal domain-containing protein</fullName>
    </recommendedName>
</protein>
<evidence type="ECO:0008006" key="2">
    <source>
        <dbReference type="Google" id="ProtNLM"/>
    </source>
</evidence>
<dbReference type="InterPro" id="IPR044152">
    <property type="entry name" value="YqjM-like"/>
</dbReference>
<dbReference type="PANTHER" id="PTHR43303">
    <property type="entry name" value="NADPH DEHYDROGENASE C23G7.10C-RELATED"/>
    <property type="match status" value="1"/>
</dbReference>
<dbReference type="AlphaFoldDB" id="A0A381TMN6"/>